<keyword evidence="4" id="KW-1185">Reference proteome</keyword>
<dbReference type="Pfam" id="PF25761">
    <property type="entry name" value="TPR_PATROL1"/>
    <property type="match status" value="1"/>
</dbReference>
<evidence type="ECO:0000259" key="2">
    <source>
        <dbReference type="PROSITE" id="PS51258"/>
    </source>
</evidence>
<dbReference type="RefSeq" id="XP_030538136.2">
    <property type="nucleotide sequence ID" value="XM_030682276.2"/>
</dbReference>
<evidence type="ECO:0000259" key="3">
    <source>
        <dbReference type="PROSITE" id="PS51259"/>
    </source>
</evidence>
<protein>
    <submittedName>
        <fullName evidence="5 6">Protein unc-13 homolog isoform X1</fullName>
    </submittedName>
</protein>
<dbReference type="PANTHER" id="PTHR31280:SF3">
    <property type="entry name" value="DNA TOPOISOMERASE 4 SUBUNIT B (DUF810)"/>
    <property type="match status" value="1"/>
</dbReference>
<dbReference type="InterPro" id="IPR057984">
    <property type="entry name" value="PATROL1_C"/>
</dbReference>
<dbReference type="PANTHER" id="PTHR31280">
    <property type="entry name" value="PROTEIN UNC-13 HOMOLOG"/>
    <property type="match status" value="1"/>
</dbReference>
<sequence>MITSPTRLPEFLVVGRTGAFMDGPMEPPLLHRYRRDRRKLLEFLLSSAGLDCSSLSRADFDTLSADYVIRRLQSGGPVDVAAATEKYFDESTCPIMIHSPSKNSYFLVSDPELAGSPPQRMPPQADVAHSPDHASTSLGKIDTPLVWDTEDHVLQYKETHLTPMKPVDSEVPPLGLPVLIAGLSDDDLQESAYEVLLASMVFSGIELHTACDRKKEKNSKFFSGIKGKKNKIHFQSQPHERHFELIDIIRSRMQISEAKDACIRKKLIELAATKTCRQINIPQISLGLLGGIHESDFLNEKHYFQWRKRQVNLLEEFISSSPNHGTNEHHMVRSSLLKIRDPKEWDVKMSPSDRTEVLYAIRLVVLGLSSLPGEVGLETGTSDWTVGYQLNIRIYEKLLFGMFDILDESQLIEEAEEILDLIKMTWPTLGITQKIHDAMHGWVLFRQFVGTHEPSLLEHSILKLQRFVSAEDHDRKKEQYIDRLECSQRYNGVETKLSLVESILCSISIWCDSRLQDYHLHFSKEPDIFGRVMMLVSLTGVPIINDSEEIKLLKLNASDGNVILKFSTYVERSIEAAYTRVASTINLESKLAKTHGLALLANELNLLAKREFSIFYPVMRNWYPEAGAVSATKLKKYYGERLQPYLAEVSYLTEDVRSVLSAANALDYDLSELYTSICEENKLNHLSNHTLDRYQIEEVAGPVILDWIIAQHSRILQWTERQLDLEKWEALSFQQRQAPSVVEVFRIVEETVDQFFGWNLPMNITHLQALLSVIFHSLDTYLSKVSNGLVEKKDLLPSAPPLTRYTETVIPIIKRKVVENTPTDNGMNDKLTASTISKLCIRLNTLQYIKKNSGILEDSLRKSWALVRSSKYQRSAVDEPLQNTVTDCLTYDEAVDELFSTTFNSIRDTSTNAIGTICDLIGLRMVFWDLRDKVLSCLYCGNVESARLDKFLFHFDTVLNRICGLLDESLRDLVALSVYRASMDAFVWVLLDGGPSRAFSEADVSLLEDDFTMLKEFFIADGEGLPRSLVEKEAEFAAQILQLFSLKTDTVIQMLLNSSQRISSGLHAHRHGRIPDDAYILIRVLCHKKDREASKFLKRQYQLPMSSEYDDTPSKDSAVGSTFMSDILERSSSFHWTEKGQKSLSSFKKKIQEATSELRHGAW</sequence>
<feature type="region of interest" description="Disordered" evidence="1">
    <location>
        <begin position="112"/>
        <end position="134"/>
    </location>
</feature>
<dbReference type="PROSITE" id="PS51258">
    <property type="entry name" value="MHD1"/>
    <property type="match status" value="1"/>
</dbReference>
<feature type="domain" description="MHD1" evidence="2">
    <location>
        <begin position="668"/>
        <end position="789"/>
    </location>
</feature>
<proteinExistence type="predicted"/>
<dbReference type="AlphaFoldDB" id="A0A8B8PTN8"/>
<dbReference type="InterPro" id="IPR008528">
    <property type="entry name" value="unc-13_homologue"/>
</dbReference>
<reference evidence="5 6" key="1">
    <citation type="submission" date="2025-05" db="UniProtKB">
        <authorList>
            <consortium name="RefSeq"/>
        </authorList>
    </citation>
    <scope>IDENTIFICATION</scope>
    <source>
        <tissue evidence="5 6">Leaf</tissue>
    </source>
</reference>
<gene>
    <name evidence="5 6" type="primary">LOC115746492</name>
</gene>
<name>A0A8B8PTN8_9MYRT</name>
<evidence type="ECO:0000256" key="1">
    <source>
        <dbReference type="SAM" id="MobiDB-lite"/>
    </source>
</evidence>
<dbReference type="InterPro" id="IPR014770">
    <property type="entry name" value="Munc13_1"/>
</dbReference>
<dbReference type="RefSeq" id="XP_048131968.1">
    <property type="nucleotide sequence ID" value="XM_048276011.1"/>
</dbReference>
<organism evidence="4 5">
    <name type="scientific">Rhodamnia argentea</name>
    <dbReference type="NCBI Taxonomy" id="178133"/>
    <lineage>
        <taxon>Eukaryota</taxon>
        <taxon>Viridiplantae</taxon>
        <taxon>Streptophyta</taxon>
        <taxon>Embryophyta</taxon>
        <taxon>Tracheophyta</taxon>
        <taxon>Spermatophyta</taxon>
        <taxon>Magnoliopsida</taxon>
        <taxon>eudicotyledons</taxon>
        <taxon>Gunneridae</taxon>
        <taxon>Pentapetalae</taxon>
        <taxon>rosids</taxon>
        <taxon>malvids</taxon>
        <taxon>Myrtales</taxon>
        <taxon>Myrtaceae</taxon>
        <taxon>Myrtoideae</taxon>
        <taxon>Myrteae</taxon>
        <taxon>Australasian group</taxon>
        <taxon>Rhodamnia</taxon>
    </lineage>
</organism>
<dbReference type="InterPro" id="IPR014772">
    <property type="entry name" value="Munc13_dom-2"/>
</dbReference>
<dbReference type="PROSITE" id="PS51259">
    <property type="entry name" value="MHD2"/>
    <property type="match status" value="1"/>
</dbReference>
<evidence type="ECO:0000313" key="5">
    <source>
        <dbReference type="RefSeq" id="XP_030538136.2"/>
    </source>
</evidence>
<dbReference type="Gene3D" id="1.10.357.50">
    <property type="match status" value="1"/>
</dbReference>
<evidence type="ECO:0000313" key="6">
    <source>
        <dbReference type="RefSeq" id="XP_048131968.1"/>
    </source>
</evidence>
<dbReference type="KEGG" id="rarg:115746492"/>
<dbReference type="Proteomes" id="UP000827889">
    <property type="component" value="Chromosome 3"/>
</dbReference>
<accession>A0A8B8PTN8</accession>
<dbReference type="GeneID" id="115746492"/>
<feature type="domain" description="MHD2" evidence="3">
    <location>
        <begin position="945"/>
        <end position="1055"/>
    </location>
</feature>
<evidence type="ECO:0000313" key="4">
    <source>
        <dbReference type="Proteomes" id="UP000827889"/>
    </source>
</evidence>